<accession>A0A164L932</accession>
<dbReference type="InterPro" id="IPR017970">
    <property type="entry name" value="Homeobox_CS"/>
</dbReference>
<dbReference type="PROSITE" id="PS50071">
    <property type="entry name" value="HOMEOBOX_2"/>
    <property type="match status" value="1"/>
</dbReference>
<evidence type="ECO:0000256" key="3">
    <source>
        <dbReference type="ARBA" id="ARBA00023155"/>
    </source>
</evidence>
<feature type="compositionally biased region" description="Polar residues" evidence="7">
    <location>
        <begin position="601"/>
        <end position="622"/>
    </location>
</feature>
<feature type="compositionally biased region" description="Low complexity" evidence="7">
    <location>
        <begin position="436"/>
        <end position="462"/>
    </location>
</feature>
<feature type="region of interest" description="Disordered" evidence="7">
    <location>
        <begin position="292"/>
        <end position="330"/>
    </location>
</feature>
<feature type="region of interest" description="Disordered" evidence="7">
    <location>
        <begin position="343"/>
        <end position="469"/>
    </location>
</feature>
<evidence type="ECO:0000256" key="5">
    <source>
        <dbReference type="PROSITE-ProRule" id="PRU00108"/>
    </source>
</evidence>
<dbReference type="FunFam" id="1.10.10.60:FF:000176">
    <property type="entry name" value="pancreas/duodenum homeobox protein 1"/>
    <property type="match status" value="1"/>
</dbReference>
<dbReference type="PRINTS" id="PR00024">
    <property type="entry name" value="HOMEOBOX"/>
</dbReference>
<feature type="compositionally biased region" description="Polar residues" evidence="7">
    <location>
        <begin position="408"/>
        <end position="424"/>
    </location>
</feature>
<dbReference type="STRING" id="35525.A0A164L932"/>
<feature type="compositionally biased region" description="Polar residues" evidence="7">
    <location>
        <begin position="381"/>
        <end position="390"/>
    </location>
</feature>
<evidence type="ECO:0000313" key="9">
    <source>
        <dbReference type="EMBL" id="KZS03901.1"/>
    </source>
</evidence>
<feature type="compositionally biased region" description="Low complexity" evidence="7">
    <location>
        <begin position="566"/>
        <end position="580"/>
    </location>
</feature>
<evidence type="ECO:0000256" key="2">
    <source>
        <dbReference type="ARBA" id="ARBA00023125"/>
    </source>
</evidence>
<dbReference type="SMART" id="SM00389">
    <property type="entry name" value="HOX"/>
    <property type="match status" value="1"/>
</dbReference>
<feature type="compositionally biased region" description="Acidic residues" evidence="7">
    <location>
        <begin position="138"/>
        <end position="148"/>
    </location>
</feature>
<evidence type="ECO:0000313" key="10">
    <source>
        <dbReference type="Proteomes" id="UP000076858"/>
    </source>
</evidence>
<dbReference type="Proteomes" id="UP000076858">
    <property type="component" value="Unassembled WGS sequence"/>
</dbReference>
<dbReference type="OrthoDB" id="6159439at2759"/>
<evidence type="ECO:0000259" key="8">
    <source>
        <dbReference type="PROSITE" id="PS50071"/>
    </source>
</evidence>
<feature type="compositionally biased region" description="Polar residues" evidence="7">
    <location>
        <begin position="854"/>
        <end position="873"/>
    </location>
</feature>
<keyword evidence="4 5" id="KW-0539">Nucleus</keyword>
<dbReference type="InterPro" id="IPR001356">
    <property type="entry name" value="HD"/>
</dbReference>
<evidence type="ECO:0000256" key="7">
    <source>
        <dbReference type="SAM" id="MobiDB-lite"/>
    </source>
</evidence>
<feature type="DNA-binding region" description="Homeobox" evidence="5">
    <location>
        <begin position="237"/>
        <end position="296"/>
    </location>
</feature>
<feature type="domain" description="Homeobox" evidence="8">
    <location>
        <begin position="235"/>
        <end position="295"/>
    </location>
</feature>
<organism evidence="9 10">
    <name type="scientific">Daphnia magna</name>
    <dbReference type="NCBI Taxonomy" id="35525"/>
    <lineage>
        <taxon>Eukaryota</taxon>
        <taxon>Metazoa</taxon>
        <taxon>Ecdysozoa</taxon>
        <taxon>Arthropoda</taxon>
        <taxon>Crustacea</taxon>
        <taxon>Branchiopoda</taxon>
        <taxon>Diplostraca</taxon>
        <taxon>Cladocera</taxon>
        <taxon>Anomopoda</taxon>
        <taxon>Daphniidae</taxon>
        <taxon>Daphnia</taxon>
    </lineage>
</organism>
<comment type="caution">
    <text evidence="9">The sequence shown here is derived from an EMBL/GenBank/DDBJ whole genome shotgun (WGS) entry which is preliminary data.</text>
</comment>
<sequence>MERLLLAPAVVQSTTENNTGFVQQQQQHSSGSSSASGSSLVEYLTSGRSSLDSNGVVRDGMMIGGSLATTQSVAGMGGNNGEEDDDNDVMLGVGAHHAPSYYDQNLVVASASAVLLHHQQPQPAVGDLANSMQHHDCDDDEDDDDAEGNIDNGGDFAWMKDKKVARKNNQHMTKQRSMGPYFSVSVVFLCSFNIFSRDGERANAKPVDKTIDKQTIKYSSISFVVLYSQNSVNEGLPRRLRTAYTNTQLLELEKEFHFNKYLCRPRRIEIAASLDLTERQVKVWFQNRRMKHKRQALAKKDDDGSGGGSGGLGILDKVSGKEKKSKKRDSMLACLNASDSSNAMMGGIRATSSSPITTTPDSFASSGGSPAEADRRKEKSSCQQANNNKLGNIHHVDSSSQHSDESAVGSSSLPHPRQPQQCFTNYCKPVPTLLDGQQQQSPSISTTISPSSRSSSGSQHNSPHPPIKVKNAVTATDSSAPAARNNGTQAVVVAQSCWPAIQSNPTPNNSHFNLEATPFSNDIKPTNFNGLTTPYPVQQQYRPVNNRPPQSTYGSFNNNYSAGHEPQTQQHPYNNQQQPVPDHPTSSYASSHYDFKPPVNHSYTTTYSSPELNPSTRAQPIQNSCMSPRMGLVPQQQSIKNQTGLVKTASNFHNGVGIGCQQMDQFNHFNGTGQQQSSLMNSNSTGTYYPAKTLNTIGATKTAEANSSYNNFSAYPMPMDAHKIHPLGDQQQANVNKCVTYPADPAICPTSYFSPGGGSVSSNGWNNNYGGHANQTVPVIHKFTGNAATSKKADEDDRVQHHHNGSPMTTNSPYMYHHNQQQHPGTKSLIPSEVSMSQSVGIHQPIHSNHPVAANNTSSSLNGNLHHYNNTYVGNPHGSEATHTTGGQQICDSSDFNFLSNLTGDISEYYELT</sequence>
<keyword evidence="3 5" id="KW-0371">Homeobox</keyword>
<dbReference type="SUPFAM" id="SSF46689">
    <property type="entry name" value="Homeodomain-like"/>
    <property type="match status" value="1"/>
</dbReference>
<evidence type="ECO:0000256" key="6">
    <source>
        <dbReference type="RuleBase" id="RU000682"/>
    </source>
</evidence>
<dbReference type="GO" id="GO:0005634">
    <property type="term" value="C:nucleus"/>
    <property type="evidence" value="ECO:0007669"/>
    <property type="project" value="UniProtKB-SubCell"/>
</dbReference>
<dbReference type="GO" id="GO:0000978">
    <property type="term" value="F:RNA polymerase II cis-regulatory region sequence-specific DNA binding"/>
    <property type="evidence" value="ECO:0007669"/>
    <property type="project" value="TreeGrafter"/>
</dbReference>
<dbReference type="EMBL" id="LRGB01003163">
    <property type="protein sequence ID" value="KZS03901.1"/>
    <property type="molecule type" value="Genomic_DNA"/>
</dbReference>
<keyword evidence="10" id="KW-1185">Reference proteome</keyword>
<name>A0A164L932_9CRUS</name>
<gene>
    <name evidence="9" type="ORF">APZ42_033222</name>
</gene>
<proteinExistence type="predicted"/>
<feature type="compositionally biased region" description="Low complexity" evidence="7">
    <location>
        <begin position="351"/>
        <end position="362"/>
    </location>
</feature>
<feature type="region of interest" description="Disordered" evidence="7">
    <location>
        <begin position="846"/>
        <end position="886"/>
    </location>
</feature>
<feature type="compositionally biased region" description="Basic and acidic residues" evidence="7">
    <location>
        <begin position="394"/>
        <end position="405"/>
    </location>
</feature>
<dbReference type="PROSITE" id="PS00027">
    <property type="entry name" value="HOMEOBOX_1"/>
    <property type="match status" value="1"/>
</dbReference>
<feature type="region of interest" description="Disordered" evidence="7">
    <location>
        <begin position="787"/>
        <end position="829"/>
    </location>
</feature>
<protein>
    <submittedName>
        <fullName evidence="9">Putative Homeotic Proboscipedia protein</fullName>
    </submittedName>
</protein>
<dbReference type="AlphaFoldDB" id="A0A164L932"/>
<feature type="compositionally biased region" description="Polar residues" evidence="7">
    <location>
        <begin position="529"/>
        <end position="561"/>
    </location>
</feature>
<reference evidence="9 10" key="1">
    <citation type="submission" date="2016-03" db="EMBL/GenBank/DDBJ databases">
        <title>EvidentialGene: Evidence-directed Construction of Genes on Genomes.</title>
        <authorList>
            <person name="Gilbert D.G."/>
            <person name="Choi J.-H."/>
            <person name="Mockaitis K."/>
            <person name="Colbourne J."/>
            <person name="Pfrender M."/>
        </authorList>
    </citation>
    <scope>NUCLEOTIDE SEQUENCE [LARGE SCALE GENOMIC DNA]</scope>
    <source>
        <strain evidence="9 10">Xinb3</strain>
        <tissue evidence="9">Complete organism</tissue>
    </source>
</reference>
<dbReference type="GO" id="GO:0000981">
    <property type="term" value="F:DNA-binding transcription factor activity, RNA polymerase II-specific"/>
    <property type="evidence" value="ECO:0007669"/>
    <property type="project" value="InterPro"/>
</dbReference>
<dbReference type="Pfam" id="PF00046">
    <property type="entry name" value="Homeodomain"/>
    <property type="match status" value="1"/>
</dbReference>
<keyword evidence="2 5" id="KW-0238">DNA-binding</keyword>
<dbReference type="PANTHER" id="PTHR45664:SF2">
    <property type="entry name" value="HOMEOTIC PROTEIN PROBOSCIPEDIA"/>
    <property type="match status" value="1"/>
</dbReference>
<dbReference type="Gene3D" id="1.10.10.60">
    <property type="entry name" value="Homeodomain-like"/>
    <property type="match status" value="1"/>
</dbReference>
<feature type="region of interest" description="Disordered" evidence="7">
    <location>
        <begin position="125"/>
        <end position="149"/>
    </location>
</feature>
<dbReference type="InterPro" id="IPR009057">
    <property type="entry name" value="Homeodomain-like_sf"/>
</dbReference>
<dbReference type="InterPro" id="IPR020479">
    <property type="entry name" value="HD_metazoa"/>
</dbReference>
<feature type="region of interest" description="Disordered" evidence="7">
    <location>
        <begin position="529"/>
        <end position="622"/>
    </location>
</feature>
<evidence type="ECO:0000256" key="1">
    <source>
        <dbReference type="ARBA" id="ARBA00004123"/>
    </source>
</evidence>
<feature type="compositionally biased region" description="Polar residues" evidence="7">
    <location>
        <begin position="806"/>
        <end position="825"/>
    </location>
</feature>
<comment type="subcellular location">
    <subcellularLocation>
        <location evidence="1 5 6">Nucleus</location>
    </subcellularLocation>
</comment>
<dbReference type="GO" id="GO:0048513">
    <property type="term" value="P:animal organ development"/>
    <property type="evidence" value="ECO:0007669"/>
    <property type="project" value="UniProtKB-ARBA"/>
</dbReference>
<dbReference type="CDD" id="cd00086">
    <property type="entry name" value="homeodomain"/>
    <property type="match status" value="1"/>
</dbReference>
<evidence type="ECO:0000256" key="4">
    <source>
        <dbReference type="ARBA" id="ARBA00023242"/>
    </source>
</evidence>
<dbReference type="PANTHER" id="PTHR45664">
    <property type="entry name" value="PROTEIN ZERKNUELLT 1-RELATED"/>
    <property type="match status" value="1"/>
</dbReference>